<feature type="transmembrane region" description="Helical" evidence="8">
    <location>
        <begin position="382"/>
        <end position="400"/>
    </location>
</feature>
<feature type="transmembrane region" description="Helical" evidence="8">
    <location>
        <begin position="178"/>
        <end position="197"/>
    </location>
</feature>
<gene>
    <name evidence="10" type="ORF">RDV51_01420</name>
</gene>
<feature type="domain" description="Major facilitator superfamily (MFS) profile" evidence="9">
    <location>
        <begin position="1"/>
        <end position="404"/>
    </location>
</feature>
<evidence type="ECO:0000313" key="11">
    <source>
        <dbReference type="Proteomes" id="UP001228955"/>
    </source>
</evidence>
<keyword evidence="3 8" id="KW-0813">Transport</keyword>
<comment type="subcellular location">
    <subcellularLocation>
        <location evidence="1 8">Cell membrane</location>
        <topology evidence="1 8">Multi-pass membrane protein</topology>
    </subcellularLocation>
</comment>
<feature type="transmembrane region" description="Helical" evidence="8">
    <location>
        <begin position="261"/>
        <end position="280"/>
    </location>
</feature>
<evidence type="ECO:0000256" key="7">
    <source>
        <dbReference type="ARBA" id="ARBA00023136"/>
    </source>
</evidence>
<dbReference type="Gene3D" id="1.20.1720.10">
    <property type="entry name" value="Multidrug resistance protein D"/>
    <property type="match status" value="1"/>
</dbReference>
<organism evidence="10 11">
    <name type="scientific">Veillonella parvula</name>
    <name type="common">Staphylococcus parvulus</name>
    <dbReference type="NCBI Taxonomy" id="29466"/>
    <lineage>
        <taxon>Bacteria</taxon>
        <taxon>Bacillati</taxon>
        <taxon>Bacillota</taxon>
        <taxon>Negativicutes</taxon>
        <taxon>Veillonellales</taxon>
        <taxon>Veillonellaceae</taxon>
        <taxon>Veillonella</taxon>
    </lineage>
</organism>
<dbReference type="InterPro" id="IPR011701">
    <property type="entry name" value="MFS"/>
</dbReference>
<feature type="transmembrane region" description="Helical" evidence="8">
    <location>
        <begin position="61"/>
        <end position="78"/>
    </location>
</feature>
<evidence type="ECO:0000256" key="2">
    <source>
        <dbReference type="ARBA" id="ARBA00006236"/>
    </source>
</evidence>
<evidence type="ECO:0000256" key="5">
    <source>
        <dbReference type="ARBA" id="ARBA00022692"/>
    </source>
</evidence>
<dbReference type="InterPro" id="IPR036259">
    <property type="entry name" value="MFS_trans_sf"/>
</dbReference>
<dbReference type="PANTHER" id="PTHR23502">
    <property type="entry name" value="MAJOR FACILITATOR SUPERFAMILY"/>
    <property type="match status" value="1"/>
</dbReference>
<keyword evidence="7 8" id="KW-0472">Membrane</keyword>
<name>A0AB38YQ06_VEIPA</name>
<reference evidence="10" key="1">
    <citation type="submission" date="2023-08" db="EMBL/GenBank/DDBJ databases">
        <title>Veillonella_parvula_DSM 2007_complete_genome_hifiasm_Zymo_Research_D6332.</title>
        <authorList>
            <person name="Damerum A."/>
        </authorList>
    </citation>
    <scope>NUCLEOTIDE SEQUENCE</scope>
    <source>
        <strain evidence="10">DSM 2007</strain>
    </source>
</reference>
<proteinExistence type="inferred from homology"/>
<dbReference type="PROSITE" id="PS50850">
    <property type="entry name" value="MFS"/>
    <property type="match status" value="1"/>
</dbReference>
<comment type="similarity">
    <text evidence="2 8">Belongs to the major facilitator superfamily. Bcr/CmlA family.</text>
</comment>
<feature type="transmembrane region" description="Helical" evidence="8">
    <location>
        <begin position="292"/>
        <end position="313"/>
    </location>
</feature>
<feature type="transmembrane region" description="Helical" evidence="8">
    <location>
        <begin position="147"/>
        <end position="172"/>
    </location>
</feature>
<dbReference type="InterPro" id="IPR020846">
    <property type="entry name" value="MFS_dom"/>
</dbReference>
<dbReference type="AlphaFoldDB" id="A0AB38YQ06"/>
<keyword evidence="6 8" id="KW-1133">Transmembrane helix</keyword>
<dbReference type="NCBIfam" id="TIGR00710">
    <property type="entry name" value="efflux_Bcr_CflA"/>
    <property type="match status" value="1"/>
</dbReference>
<dbReference type="CDD" id="cd17320">
    <property type="entry name" value="MFS_MdfA_MDR_like"/>
    <property type="match status" value="1"/>
</dbReference>
<evidence type="ECO:0000256" key="8">
    <source>
        <dbReference type="RuleBase" id="RU365088"/>
    </source>
</evidence>
<dbReference type="SUPFAM" id="SSF103473">
    <property type="entry name" value="MFS general substrate transporter"/>
    <property type="match status" value="1"/>
</dbReference>
<feature type="transmembrane region" description="Helical" evidence="8">
    <location>
        <begin position="90"/>
        <end position="108"/>
    </location>
</feature>
<dbReference type="InterPro" id="IPR004812">
    <property type="entry name" value="Efflux_drug-R_Bcr/CmlA"/>
</dbReference>
<sequence length="409" mass="45000">MNTYYSAVLYESGVFMLTISNKGWLFTSILSALMAFTSLSTDIYLPAMPEMGRDLNGDAELTLTGFLIGFALAQLFWGAVSDKIGRKKPLIIGIVLFIIGSVGCALSSSMLELLAWRVFQAFGACVGPMLSRAMIRDLYGRTEAAKMLSTLAIVMAIAPIAGPMLAGHLLVWYTWHSIFWLLVGIGLLMLVAVLVLPETHPVEKRSKKSIGHTYNNYWILLRNKGFMKYTLCVSSFYIAIYAFLTGSPYVYIDVYEVPKEYFGYLFSVNIIGVMLLSAINRRIVSAIRLDRLLKYATLFAAVCVSIVMGLMFLGYHSLWLIVIGCFLFFSMNGIIAAVTNALALDRAGRMAGSGAALLGAMQYGSGIVSSLILTFLPNDTAYPMMGVIAIFVIICAIIAFPEDEKYNRI</sequence>
<accession>A0AB38YQ06</accession>
<dbReference type="EMBL" id="CP133463">
    <property type="protein sequence ID" value="WMS20030.1"/>
    <property type="molecule type" value="Genomic_DNA"/>
</dbReference>
<evidence type="ECO:0000256" key="6">
    <source>
        <dbReference type="ARBA" id="ARBA00022989"/>
    </source>
</evidence>
<protein>
    <recommendedName>
        <fullName evidence="8">Bcr/CflA family efflux transporter</fullName>
    </recommendedName>
</protein>
<evidence type="ECO:0000256" key="1">
    <source>
        <dbReference type="ARBA" id="ARBA00004651"/>
    </source>
</evidence>
<feature type="transmembrane region" description="Helical" evidence="8">
    <location>
        <begin position="114"/>
        <end position="135"/>
    </location>
</feature>
<dbReference type="Proteomes" id="UP001228955">
    <property type="component" value="Chromosome"/>
</dbReference>
<evidence type="ECO:0000256" key="4">
    <source>
        <dbReference type="ARBA" id="ARBA00022475"/>
    </source>
</evidence>
<dbReference type="PANTHER" id="PTHR23502:SF132">
    <property type="entry name" value="POLYAMINE TRANSPORTER 2-RELATED"/>
    <property type="match status" value="1"/>
</dbReference>
<feature type="transmembrane region" description="Helical" evidence="8">
    <location>
        <begin position="23"/>
        <end position="41"/>
    </location>
</feature>
<evidence type="ECO:0000313" key="10">
    <source>
        <dbReference type="EMBL" id="WMS20030.1"/>
    </source>
</evidence>
<keyword evidence="5 8" id="KW-0812">Transmembrane</keyword>
<keyword evidence="4 8" id="KW-1003">Cell membrane</keyword>
<dbReference type="GO" id="GO:0042910">
    <property type="term" value="F:xenobiotic transmembrane transporter activity"/>
    <property type="evidence" value="ECO:0007669"/>
    <property type="project" value="InterPro"/>
</dbReference>
<feature type="transmembrane region" description="Helical" evidence="8">
    <location>
        <begin position="355"/>
        <end position="376"/>
    </location>
</feature>
<dbReference type="GO" id="GO:1990961">
    <property type="term" value="P:xenobiotic detoxification by transmembrane export across the plasma membrane"/>
    <property type="evidence" value="ECO:0007669"/>
    <property type="project" value="InterPro"/>
</dbReference>
<dbReference type="Pfam" id="PF07690">
    <property type="entry name" value="MFS_1"/>
    <property type="match status" value="1"/>
</dbReference>
<feature type="transmembrane region" description="Helical" evidence="8">
    <location>
        <begin position="319"/>
        <end position="343"/>
    </location>
</feature>
<feature type="transmembrane region" description="Helical" evidence="8">
    <location>
        <begin position="229"/>
        <end position="249"/>
    </location>
</feature>
<evidence type="ECO:0000256" key="3">
    <source>
        <dbReference type="ARBA" id="ARBA00022448"/>
    </source>
</evidence>
<dbReference type="GO" id="GO:0005886">
    <property type="term" value="C:plasma membrane"/>
    <property type="evidence" value="ECO:0007669"/>
    <property type="project" value="UniProtKB-SubCell"/>
</dbReference>
<dbReference type="GO" id="GO:0015385">
    <property type="term" value="F:sodium:proton antiporter activity"/>
    <property type="evidence" value="ECO:0007669"/>
    <property type="project" value="TreeGrafter"/>
</dbReference>
<evidence type="ECO:0000259" key="9">
    <source>
        <dbReference type="PROSITE" id="PS50850"/>
    </source>
</evidence>